<dbReference type="Proteomes" id="UP000070328">
    <property type="component" value="Unassembled WGS sequence"/>
</dbReference>
<evidence type="ECO:0000256" key="2">
    <source>
        <dbReference type="ARBA" id="ARBA00023026"/>
    </source>
</evidence>
<dbReference type="InterPro" id="IPR052210">
    <property type="entry name" value="LysM1-like"/>
</dbReference>
<protein>
    <submittedName>
        <fullName evidence="7">LysM domain-containing protein</fullName>
    </submittedName>
</protein>
<sequence length="445" mass="48139">MSKTAAVLCGLVLLPVVLAQQFPLRTTSYEHFGLSEKCFEALNTTLECSSQLVSHVRSESTRVDVLDADGIDAICNEGCKKSLAELRAKIQSDCNPKIDVFDHGLMIYPDRYIYVYDISCYKNRYAIIRYGLWRIGGARLTLRGLRDTGNPCDYILGEWRNQTDDSPRECDDCVLGPMEIEVNSPIGHTESRAVEFQSVISSCGATGYTYTSPLPYAISSTVAPPDLSASPTLGAQSWSAQRMSADCATTYHVQDGDTCDSISISQSVSSRDLVETNEHLDNWCGGLGAGQELCLPAQCKVHLLTTEDSCESLLRQYGVSPKDLSEWNPKLYIQCDGFSQINTGYICVGPPIIPKKSPETSPAPGKSNSTINISASSPAATSTTVHQTAVLPLKESSTTQASMDENVSSGGPVGETTRAFFSIESSIPSRSETSKAQDPTSSVQV</sequence>
<dbReference type="EMBL" id="JFBX01000554">
    <property type="protein sequence ID" value="KXH35949.1"/>
    <property type="molecule type" value="Genomic_DNA"/>
</dbReference>
<dbReference type="Gene3D" id="3.10.350.10">
    <property type="entry name" value="LysM domain"/>
    <property type="match status" value="2"/>
</dbReference>
<gene>
    <name evidence="7" type="ORF">CSIM01_00663</name>
</gene>
<feature type="compositionally biased region" description="Low complexity" evidence="4">
    <location>
        <begin position="367"/>
        <end position="384"/>
    </location>
</feature>
<keyword evidence="2" id="KW-0843">Virulence</keyword>
<feature type="chain" id="PRO_5007802416" evidence="5">
    <location>
        <begin position="20"/>
        <end position="445"/>
    </location>
</feature>
<evidence type="ECO:0000256" key="3">
    <source>
        <dbReference type="ARBA" id="ARBA00044955"/>
    </source>
</evidence>
<name>A0A135SJ71_9PEZI</name>
<dbReference type="Pfam" id="PF01476">
    <property type="entry name" value="LysM"/>
    <property type="match status" value="2"/>
</dbReference>
<keyword evidence="8" id="KW-1185">Reference proteome</keyword>
<feature type="region of interest" description="Disordered" evidence="4">
    <location>
        <begin position="356"/>
        <end position="445"/>
    </location>
</feature>
<keyword evidence="1" id="KW-0147">Chitin-binding</keyword>
<feature type="compositionally biased region" description="Polar residues" evidence="4">
    <location>
        <begin position="395"/>
        <end position="409"/>
    </location>
</feature>
<evidence type="ECO:0000313" key="8">
    <source>
        <dbReference type="Proteomes" id="UP000070328"/>
    </source>
</evidence>
<evidence type="ECO:0000256" key="5">
    <source>
        <dbReference type="SAM" id="SignalP"/>
    </source>
</evidence>
<accession>A0A135SJ71</accession>
<keyword evidence="5" id="KW-0732">Signal</keyword>
<comment type="similarity">
    <text evidence="3">Belongs to the secreted LysM effector family.</text>
</comment>
<evidence type="ECO:0000256" key="4">
    <source>
        <dbReference type="SAM" id="MobiDB-lite"/>
    </source>
</evidence>
<dbReference type="AlphaFoldDB" id="A0A135SJ71"/>
<feature type="domain" description="LysM" evidence="6">
    <location>
        <begin position="249"/>
        <end position="295"/>
    </location>
</feature>
<evidence type="ECO:0000256" key="1">
    <source>
        <dbReference type="ARBA" id="ARBA00022669"/>
    </source>
</evidence>
<dbReference type="InterPro" id="IPR036779">
    <property type="entry name" value="LysM_dom_sf"/>
</dbReference>
<evidence type="ECO:0000259" key="6">
    <source>
        <dbReference type="PROSITE" id="PS51782"/>
    </source>
</evidence>
<dbReference type="PANTHER" id="PTHR34997">
    <property type="entry name" value="AM15"/>
    <property type="match status" value="1"/>
</dbReference>
<dbReference type="OrthoDB" id="5985073at2759"/>
<dbReference type="InterPro" id="IPR018392">
    <property type="entry name" value="LysM"/>
</dbReference>
<dbReference type="GO" id="GO:0008061">
    <property type="term" value="F:chitin binding"/>
    <property type="evidence" value="ECO:0007669"/>
    <property type="project" value="UniProtKB-KW"/>
</dbReference>
<dbReference type="SUPFAM" id="SSF54106">
    <property type="entry name" value="LysM domain"/>
    <property type="match status" value="1"/>
</dbReference>
<dbReference type="PANTHER" id="PTHR34997:SF1">
    <property type="entry name" value="PEPTIDOGLYCAN-BINDING LYSIN DOMAIN"/>
    <property type="match status" value="1"/>
</dbReference>
<proteinExistence type="inferred from homology"/>
<feature type="signal peptide" evidence="5">
    <location>
        <begin position="1"/>
        <end position="19"/>
    </location>
</feature>
<feature type="compositionally biased region" description="Polar residues" evidence="4">
    <location>
        <begin position="423"/>
        <end position="445"/>
    </location>
</feature>
<organism evidence="7 8">
    <name type="scientific">Colletotrichum simmondsii</name>
    <dbReference type="NCBI Taxonomy" id="703756"/>
    <lineage>
        <taxon>Eukaryota</taxon>
        <taxon>Fungi</taxon>
        <taxon>Dikarya</taxon>
        <taxon>Ascomycota</taxon>
        <taxon>Pezizomycotina</taxon>
        <taxon>Sordariomycetes</taxon>
        <taxon>Hypocreomycetidae</taxon>
        <taxon>Glomerellales</taxon>
        <taxon>Glomerellaceae</taxon>
        <taxon>Colletotrichum</taxon>
        <taxon>Colletotrichum acutatum species complex</taxon>
    </lineage>
</organism>
<dbReference type="SMART" id="SM00257">
    <property type="entry name" value="LysM"/>
    <property type="match status" value="2"/>
</dbReference>
<dbReference type="PROSITE" id="PS51782">
    <property type="entry name" value="LYSM"/>
    <property type="match status" value="2"/>
</dbReference>
<comment type="caution">
    <text evidence="7">The sequence shown here is derived from an EMBL/GenBank/DDBJ whole genome shotgun (WGS) entry which is preliminary data.</text>
</comment>
<evidence type="ECO:0000313" key="7">
    <source>
        <dbReference type="EMBL" id="KXH35949.1"/>
    </source>
</evidence>
<reference evidence="7 8" key="1">
    <citation type="submission" date="2014-02" db="EMBL/GenBank/DDBJ databases">
        <title>The genome sequence of Colletotrichum simmondsii CBS122122.</title>
        <authorList>
            <person name="Baroncelli R."/>
            <person name="Thon M.R."/>
        </authorList>
    </citation>
    <scope>NUCLEOTIDE SEQUENCE [LARGE SCALE GENOMIC DNA]</scope>
    <source>
        <strain evidence="7 8">CBS122122</strain>
    </source>
</reference>
<feature type="domain" description="LysM" evidence="6">
    <location>
        <begin position="300"/>
        <end position="347"/>
    </location>
</feature>
<dbReference type="CDD" id="cd00118">
    <property type="entry name" value="LysM"/>
    <property type="match status" value="1"/>
</dbReference>